<dbReference type="InterPro" id="IPR007109">
    <property type="entry name" value="Brix"/>
</dbReference>
<dbReference type="GO" id="GO:0005730">
    <property type="term" value="C:nucleolus"/>
    <property type="evidence" value="ECO:0007669"/>
    <property type="project" value="UniProtKB-SubCell"/>
</dbReference>
<dbReference type="Proteomes" id="UP000789342">
    <property type="component" value="Unassembled WGS sequence"/>
</dbReference>
<organism evidence="7 8">
    <name type="scientific">Acaulospora morrowiae</name>
    <dbReference type="NCBI Taxonomy" id="94023"/>
    <lineage>
        <taxon>Eukaryota</taxon>
        <taxon>Fungi</taxon>
        <taxon>Fungi incertae sedis</taxon>
        <taxon>Mucoromycota</taxon>
        <taxon>Glomeromycotina</taxon>
        <taxon>Glomeromycetes</taxon>
        <taxon>Diversisporales</taxon>
        <taxon>Acaulosporaceae</taxon>
        <taxon>Acaulospora</taxon>
    </lineage>
</organism>
<dbReference type="GO" id="GO:0006364">
    <property type="term" value="P:rRNA processing"/>
    <property type="evidence" value="ECO:0007669"/>
    <property type="project" value="InterPro"/>
</dbReference>
<dbReference type="PROSITE" id="PS50833">
    <property type="entry name" value="BRIX"/>
    <property type="match status" value="1"/>
</dbReference>
<keyword evidence="3" id="KW-0690">Ribosome biogenesis</keyword>
<dbReference type="GO" id="GO:0019843">
    <property type="term" value="F:rRNA binding"/>
    <property type="evidence" value="ECO:0007669"/>
    <property type="project" value="InterPro"/>
</dbReference>
<evidence type="ECO:0000256" key="5">
    <source>
        <dbReference type="SAM" id="MobiDB-lite"/>
    </source>
</evidence>
<dbReference type="OrthoDB" id="1638493at2759"/>
<keyword evidence="8" id="KW-1185">Reference proteome</keyword>
<dbReference type="SUPFAM" id="SSF52954">
    <property type="entry name" value="Class II aaRS ABD-related"/>
    <property type="match status" value="1"/>
</dbReference>
<dbReference type="EMBL" id="CAJVPV010000072">
    <property type="protein sequence ID" value="CAG8441124.1"/>
    <property type="molecule type" value="Genomic_DNA"/>
</dbReference>
<evidence type="ECO:0000256" key="2">
    <source>
        <dbReference type="ARBA" id="ARBA00006369"/>
    </source>
</evidence>
<gene>
    <name evidence="7" type="ORF">AMORRO_LOCUS291</name>
</gene>
<dbReference type="PANTHER" id="PTHR13634">
    <property type="entry name" value="RIBOSOME BIOGENESIS PROTEIN BRIX"/>
    <property type="match status" value="1"/>
</dbReference>
<evidence type="ECO:0000313" key="7">
    <source>
        <dbReference type="EMBL" id="CAG8441124.1"/>
    </source>
</evidence>
<evidence type="ECO:0000259" key="6">
    <source>
        <dbReference type="PROSITE" id="PS50833"/>
    </source>
</evidence>
<dbReference type="PANTHER" id="PTHR13634:SF0">
    <property type="entry name" value="RIBOSOME BIOGENESIS PROTEIN BRX1 HOMOLOG"/>
    <property type="match status" value="1"/>
</dbReference>
<sequence length="288" mass="33452">MATVFKLAKAQKDTNTDNSQDQKEKKSIKNRQRVLALASRGINHRQRHLLNDLSALLPHFKKDSKLDQKFKLGIINELAELNNCNNCIFFEVRRRQDLYLWASKTPNGPSVKFHVQNVHTMDELKMTGNCLKGSRPILSFDKTFDSEPHWALIKEVFIHIFGVPKNARRVKPFIDHVISFTISDNRIWFRNYQIAEKDPTTTIKKDSKDKDISLVEIGPRFVLNVIRIFEGSFCGATVYANPEFVTPNQVRRNIRLEKSDRYKARMLAQNERRIKIANNELPDDSQSE</sequence>
<dbReference type="GO" id="GO:0000027">
    <property type="term" value="P:ribosomal large subunit assembly"/>
    <property type="evidence" value="ECO:0007669"/>
    <property type="project" value="TreeGrafter"/>
</dbReference>
<evidence type="ECO:0000256" key="3">
    <source>
        <dbReference type="ARBA" id="ARBA00022517"/>
    </source>
</evidence>
<feature type="compositionally biased region" description="Basic and acidic residues" evidence="5">
    <location>
        <begin position="10"/>
        <end position="27"/>
    </location>
</feature>
<comment type="caution">
    <text evidence="7">The sequence shown here is derived from an EMBL/GenBank/DDBJ whole genome shotgun (WGS) entry which is preliminary data.</text>
</comment>
<dbReference type="Pfam" id="PF04427">
    <property type="entry name" value="Brix"/>
    <property type="match status" value="1"/>
</dbReference>
<evidence type="ECO:0000256" key="1">
    <source>
        <dbReference type="ARBA" id="ARBA00004604"/>
    </source>
</evidence>
<proteinExistence type="inferred from homology"/>
<accession>A0A9N8YNC9</accession>
<keyword evidence="4" id="KW-0539">Nucleus</keyword>
<feature type="domain" description="Brix" evidence="6">
    <location>
        <begin position="32"/>
        <end position="234"/>
    </location>
</feature>
<reference evidence="7" key="1">
    <citation type="submission" date="2021-06" db="EMBL/GenBank/DDBJ databases">
        <authorList>
            <person name="Kallberg Y."/>
            <person name="Tangrot J."/>
            <person name="Rosling A."/>
        </authorList>
    </citation>
    <scope>NUCLEOTIDE SEQUENCE</scope>
    <source>
        <strain evidence="7">CL551</strain>
    </source>
</reference>
<evidence type="ECO:0000313" key="8">
    <source>
        <dbReference type="Proteomes" id="UP000789342"/>
    </source>
</evidence>
<dbReference type="AlphaFoldDB" id="A0A9N8YNC9"/>
<comment type="similarity">
    <text evidence="2">Belongs to the BRX1 family.</text>
</comment>
<feature type="region of interest" description="Disordered" evidence="5">
    <location>
        <begin position="7"/>
        <end position="30"/>
    </location>
</feature>
<name>A0A9N8YNC9_9GLOM</name>
<evidence type="ECO:0000256" key="4">
    <source>
        <dbReference type="ARBA" id="ARBA00023242"/>
    </source>
</evidence>
<dbReference type="InterPro" id="IPR026532">
    <property type="entry name" value="BRX1"/>
</dbReference>
<dbReference type="SMART" id="SM00879">
    <property type="entry name" value="Brix"/>
    <property type="match status" value="1"/>
</dbReference>
<comment type="subcellular location">
    <subcellularLocation>
        <location evidence="1">Nucleus</location>
        <location evidence="1">Nucleolus</location>
    </subcellularLocation>
</comment>
<protein>
    <submittedName>
        <fullName evidence="7">3852_t:CDS:1</fullName>
    </submittedName>
</protein>